<dbReference type="EMBL" id="AVOT02068267">
    <property type="protein sequence ID" value="MBW0559548.1"/>
    <property type="molecule type" value="Genomic_DNA"/>
</dbReference>
<keyword evidence="3" id="KW-1185">Reference proteome</keyword>
<evidence type="ECO:0000256" key="1">
    <source>
        <dbReference type="SAM" id="MobiDB-lite"/>
    </source>
</evidence>
<dbReference type="AlphaFoldDB" id="A0A9Q3PEZ0"/>
<feature type="compositionally biased region" description="Polar residues" evidence="1">
    <location>
        <begin position="147"/>
        <end position="162"/>
    </location>
</feature>
<name>A0A9Q3PEZ0_9BASI</name>
<reference evidence="2" key="1">
    <citation type="submission" date="2021-03" db="EMBL/GenBank/DDBJ databases">
        <title>Draft genome sequence of rust myrtle Austropuccinia psidii MF-1, a brazilian biotype.</title>
        <authorList>
            <person name="Quecine M.C."/>
            <person name="Pachon D.M.R."/>
            <person name="Bonatelli M.L."/>
            <person name="Correr F.H."/>
            <person name="Franceschini L.M."/>
            <person name="Leite T.F."/>
            <person name="Margarido G.R.A."/>
            <person name="Almeida C.A."/>
            <person name="Ferrarezi J.A."/>
            <person name="Labate C.A."/>
        </authorList>
    </citation>
    <scope>NUCLEOTIDE SEQUENCE</scope>
    <source>
        <strain evidence="2">MF-1</strain>
    </source>
</reference>
<feature type="compositionally biased region" description="Basic and acidic residues" evidence="1">
    <location>
        <begin position="164"/>
        <end position="174"/>
    </location>
</feature>
<dbReference type="Proteomes" id="UP000765509">
    <property type="component" value="Unassembled WGS sequence"/>
</dbReference>
<feature type="region of interest" description="Disordered" evidence="1">
    <location>
        <begin position="119"/>
        <end position="174"/>
    </location>
</feature>
<proteinExistence type="predicted"/>
<evidence type="ECO:0000313" key="3">
    <source>
        <dbReference type="Proteomes" id="UP000765509"/>
    </source>
</evidence>
<protein>
    <submittedName>
        <fullName evidence="2">Uncharacterized protein</fullName>
    </submittedName>
</protein>
<organism evidence="2 3">
    <name type="scientific">Austropuccinia psidii MF-1</name>
    <dbReference type="NCBI Taxonomy" id="1389203"/>
    <lineage>
        <taxon>Eukaryota</taxon>
        <taxon>Fungi</taxon>
        <taxon>Dikarya</taxon>
        <taxon>Basidiomycota</taxon>
        <taxon>Pucciniomycotina</taxon>
        <taxon>Pucciniomycetes</taxon>
        <taxon>Pucciniales</taxon>
        <taxon>Sphaerophragmiaceae</taxon>
        <taxon>Austropuccinia</taxon>
    </lineage>
</organism>
<evidence type="ECO:0000313" key="2">
    <source>
        <dbReference type="EMBL" id="MBW0559548.1"/>
    </source>
</evidence>
<sequence length="174" mass="19086">MQDARASTSCQKLAITFYTLIESTIAEIATITVLRSAQLTGRSNRDIPVSVEEPAYGGKELGVGTSSNNLYQENELRSSSENVLGPIKDTRASTTMEFNFLKRVSQKYNSLVEKPKHIIRGSEEGVGPKEGKHPCGTTSKPLHARINLQSCQKRQASPTDQTEGQEKDKGKGKF</sequence>
<accession>A0A9Q3PEZ0</accession>
<comment type="caution">
    <text evidence="2">The sequence shown here is derived from an EMBL/GenBank/DDBJ whole genome shotgun (WGS) entry which is preliminary data.</text>
</comment>
<feature type="compositionally biased region" description="Basic and acidic residues" evidence="1">
    <location>
        <begin position="119"/>
        <end position="133"/>
    </location>
</feature>
<gene>
    <name evidence="2" type="ORF">O181_099263</name>
</gene>